<proteinExistence type="predicted"/>
<dbReference type="Gene3D" id="1.10.600.10">
    <property type="entry name" value="Farnesyl Diphosphate Synthase"/>
    <property type="match status" value="1"/>
</dbReference>
<sequence>MVGRERRLVAAGVHGRGLREDYSVAGRVFARRILAHYAVVRLLVAPALQPHLIAAYAFLARTDDLADQGPLHERLPRWRAWAEQVASGLDSGRAQDPVLRAFLHTVSVRQLPHHWVHTYLKATDEELHFTGHATEADFQRYVDNLALPALMLIEDLQHEGGGDAVFRSRCRSFAEGLQRLDFLADLTEDLGEGRLYLPQEDLDRFGVTRAALEAGQDSAAVAELVAFTCRKTREALTDSQTLLDSTAPSFQPLQRALLELAEHQLSRVEHAGASVTRRTVGYGLRKPLAVLLRERRMGRAGSS</sequence>
<dbReference type="GO" id="GO:0016765">
    <property type="term" value="F:transferase activity, transferring alkyl or aryl (other than methyl) groups"/>
    <property type="evidence" value="ECO:0007669"/>
    <property type="project" value="UniProtKB-ARBA"/>
</dbReference>
<protein>
    <submittedName>
        <fullName evidence="1">Squalene/phytoene synthase family protein</fullName>
    </submittedName>
</protein>
<dbReference type="InterPro" id="IPR002060">
    <property type="entry name" value="Squ/phyt_synthse"/>
</dbReference>
<keyword evidence="2" id="KW-1185">Reference proteome</keyword>
<dbReference type="PANTHER" id="PTHR31480">
    <property type="entry name" value="BIFUNCTIONAL LYCOPENE CYCLASE/PHYTOENE SYNTHASE"/>
    <property type="match status" value="1"/>
</dbReference>
<dbReference type="InterPro" id="IPR008949">
    <property type="entry name" value="Isoprenoid_synthase_dom_sf"/>
</dbReference>
<dbReference type="AlphaFoldDB" id="A0A7I0NSQ9"/>
<evidence type="ECO:0000313" key="2">
    <source>
        <dbReference type="Proteomes" id="UP000509418"/>
    </source>
</evidence>
<dbReference type="EMBL" id="CP056041">
    <property type="protein sequence ID" value="QKZ16102.1"/>
    <property type="molecule type" value="Genomic_DNA"/>
</dbReference>
<gene>
    <name evidence="1" type="ORF">HUT05_01055</name>
</gene>
<reference evidence="1 2" key="1">
    <citation type="submission" date="2020-06" db="EMBL/GenBank/DDBJ databases">
        <title>Genome mining for natural products.</title>
        <authorList>
            <person name="Zhang B."/>
            <person name="Shi J."/>
            <person name="Ge H."/>
        </authorList>
    </citation>
    <scope>NUCLEOTIDE SEQUENCE [LARGE SCALE GENOMIC DNA]</scope>
    <source>
        <strain evidence="1 2">NA02069</strain>
    </source>
</reference>
<name>A0A7I0NSQ9_STRCX</name>
<evidence type="ECO:0000313" key="1">
    <source>
        <dbReference type="EMBL" id="QKZ16102.1"/>
    </source>
</evidence>
<dbReference type="RefSeq" id="WP_176573799.1">
    <property type="nucleotide sequence ID" value="NZ_CBDRGH010000051.1"/>
</dbReference>
<dbReference type="Pfam" id="PF00494">
    <property type="entry name" value="SQS_PSY"/>
    <property type="match status" value="1"/>
</dbReference>
<accession>A0A7I0NSQ9</accession>
<organism evidence="1 2">
    <name type="scientific">Streptomyces chartreusis</name>
    <dbReference type="NCBI Taxonomy" id="1969"/>
    <lineage>
        <taxon>Bacteria</taxon>
        <taxon>Bacillati</taxon>
        <taxon>Actinomycetota</taxon>
        <taxon>Actinomycetes</taxon>
        <taxon>Kitasatosporales</taxon>
        <taxon>Streptomycetaceae</taxon>
        <taxon>Streptomyces</taxon>
    </lineage>
</organism>
<dbReference type="SUPFAM" id="SSF48576">
    <property type="entry name" value="Terpenoid synthases"/>
    <property type="match status" value="1"/>
</dbReference>
<dbReference type="Proteomes" id="UP000509418">
    <property type="component" value="Chromosome"/>
</dbReference>